<evidence type="ECO:0000256" key="2">
    <source>
        <dbReference type="SAM" id="SignalP"/>
    </source>
</evidence>
<dbReference type="RefSeq" id="WP_142585095.1">
    <property type="nucleotide sequence ID" value="NZ_CABFPH010000091.1"/>
</dbReference>
<accession>A0A509EIA1</accession>
<reference evidence="3 4" key="1">
    <citation type="submission" date="2019-06" db="EMBL/GenBank/DDBJ databases">
        <authorList>
            <person name="Rodrigo-Torres L."/>
            <person name="Arahal R. D."/>
            <person name="Lucena T."/>
        </authorList>
    </citation>
    <scope>NUCLEOTIDE SEQUENCE [LARGE SCALE GENOMIC DNA]</scope>
    <source>
        <strain evidence="3 4">SB0023/3</strain>
    </source>
</reference>
<feature type="region of interest" description="Disordered" evidence="1">
    <location>
        <begin position="41"/>
        <end position="128"/>
    </location>
</feature>
<dbReference type="EMBL" id="CABFPH010000091">
    <property type="protein sequence ID" value="VUD73901.1"/>
    <property type="molecule type" value="Genomic_DNA"/>
</dbReference>
<protein>
    <submittedName>
        <fullName evidence="3">Uncharacterized protein</fullName>
    </submittedName>
</protein>
<proteinExistence type="predicted"/>
<organism evidence="3 4">
    <name type="scientific">Methylobacterium symbioticum</name>
    <dbReference type="NCBI Taxonomy" id="2584084"/>
    <lineage>
        <taxon>Bacteria</taxon>
        <taxon>Pseudomonadati</taxon>
        <taxon>Pseudomonadota</taxon>
        <taxon>Alphaproteobacteria</taxon>
        <taxon>Hyphomicrobiales</taxon>
        <taxon>Methylobacteriaceae</taxon>
        <taxon>Methylobacterium</taxon>
    </lineage>
</organism>
<feature type="chain" id="PRO_5021327740" evidence="2">
    <location>
        <begin position="25"/>
        <end position="128"/>
    </location>
</feature>
<dbReference type="Proteomes" id="UP000410984">
    <property type="component" value="Unassembled WGS sequence"/>
</dbReference>
<evidence type="ECO:0000313" key="3">
    <source>
        <dbReference type="EMBL" id="VUD73901.1"/>
    </source>
</evidence>
<keyword evidence="2" id="KW-0732">Signal</keyword>
<sequence length="128" mass="12770">MKRIAWLVAALAATPALVSTPTLASPCAQRIDALAKQVKSESTAAIAASTSGKETAARRESEGLTGTGGASDPRTAPPAQASEAGKGAEAAQQAKVALDEARTADAKGDAKGCEAAVTRAEQQLKTAP</sequence>
<keyword evidence="4" id="KW-1185">Reference proteome</keyword>
<feature type="signal peptide" evidence="2">
    <location>
        <begin position="1"/>
        <end position="24"/>
    </location>
</feature>
<feature type="compositionally biased region" description="Low complexity" evidence="1">
    <location>
        <begin position="79"/>
        <end position="96"/>
    </location>
</feature>
<feature type="compositionally biased region" description="Basic and acidic residues" evidence="1">
    <location>
        <begin position="97"/>
        <end position="112"/>
    </location>
</feature>
<evidence type="ECO:0000256" key="1">
    <source>
        <dbReference type="SAM" id="MobiDB-lite"/>
    </source>
</evidence>
<dbReference type="OrthoDB" id="7998583at2"/>
<dbReference type="AlphaFoldDB" id="A0A509EIA1"/>
<name>A0A509EIA1_9HYPH</name>
<evidence type="ECO:0000313" key="4">
    <source>
        <dbReference type="Proteomes" id="UP000410984"/>
    </source>
</evidence>
<gene>
    <name evidence="3" type="ORF">MET9862_04523</name>
</gene>
<feature type="compositionally biased region" description="Low complexity" evidence="1">
    <location>
        <begin position="41"/>
        <end position="51"/>
    </location>
</feature>